<sequence length="188" mass="20500">MSLRNILPFILIALAKSANAAAPPACLLDAINTQPNPADLRHICVYRAAEVRNEIANICGGSDTDTDDEDEQDEAQRAVAAFEEVCGPFTVSTSTRKSRPNHNTTHLSLDHRSCDSGGEDSGISELTLPTRSNYPDYLCRLVNDYGRSVNHCVFDVRHERDHHGAIDHRERDTDNDSGYDSGAYGGGG</sequence>
<proteinExistence type="predicted"/>
<evidence type="ECO:0000256" key="2">
    <source>
        <dbReference type="SAM" id="SignalP"/>
    </source>
</evidence>
<feature type="chain" id="PRO_5045359212" evidence="2">
    <location>
        <begin position="21"/>
        <end position="188"/>
    </location>
</feature>
<dbReference type="Proteomes" id="UP001172684">
    <property type="component" value="Unassembled WGS sequence"/>
</dbReference>
<accession>A0ABQ9NRP4</accession>
<feature type="region of interest" description="Disordered" evidence="1">
    <location>
        <begin position="165"/>
        <end position="188"/>
    </location>
</feature>
<evidence type="ECO:0000313" key="4">
    <source>
        <dbReference type="Proteomes" id="UP001172684"/>
    </source>
</evidence>
<dbReference type="EMBL" id="JAPDRL010000032">
    <property type="protein sequence ID" value="KAJ9665087.1"/>
    <property type="molecule type" value="Genomic_DNA"/>
</dbReference>
<evidence type="ECO:0000313" key="3">
    <source>
        <dbReference type="EMBL" id="KAJ9665087.1"/>
    </source>
</evidence>
<reference evidence="3" key="1">
    <citation type="submission" date="2022-10" db="EMBL/GenBank/DDBJ databases">
        <title>Culturing micro-colonial fungi from biological soil crusts in the Mojave desert and describing Neophaeococcomyces mojavensis, and introducing the new genera and species Taxawa tesnikishii.</title>
        <authorList>
            <person name="Kurbessoian T."/>
            <person name="Stajich J.E."/>
        </authorList>
    </citation>
    <scope>NUCLEOTIDE SEQUENCE</scope>
    <source>
        <strain evidence="3">TK_1</strain>
    </source>
</reference>
<comment type="caution">
    <text evidence="3">The sequence shown here is derived from an EMBL/GenBank/DDBJ whole genome shotgun (WGS) entry which is preliminary data.</text>
</comment>
<keyword evidence="2" id="KW-0732">Signal</keyword>
<feature type="signal peptide" evidence="2">
    <location>
        <begin position="1"/>
        <end position="20"/>
    </location>
</feature>
<name>A0ABQ9NRP4_9PEZI</name>
<organism evidence="3 4">
    <name type="scientific">Coniosporium apollinis</name>
    <dbReference type="NCBI Taxonomy" id="61459"/>
    <lineage>
        <taxon>Eukaryota</taxon>
        <taxon>Fungi</taxon>
        <taxon>Dikarya</taxon>
        <taxon>Ascomycota</taxon>
        <taxon>Pezizomycotina</taxon>
        <taxon>Dothideomycetes</taxon>
        <taxon>Dothideomycetes incertae sedis</taxon>
        <taxon>Coniosporium</taxon>
    </lineage>
</organism>
<protein>
    <submittedName>
        <fullName evidence="3">Uncharacterized protein</fullName>
    </submittedName>
</protein>
<evidence type="ECO:0000256" key="1">
    <source>
        <dbReference type="SAM" id="MobiDB-lite"/>
    </source>
</evidence>
<feature type="region of interest" description="Disordered" evidence="1">
    <location>
        <begin position="92"/>
        <end position="121"/>
    </location>
</feature>
<feature type="compositionally biased region" description="Polar residues" evidence="1">
    <location>
        <begin position="92"/>
        <end position="107"/>
    </location>
</feature>
<keyword evidence="4" id="KW-1185">Reference proteome</keyword>
<gene>
    <name evidence="3" type="ORF">H2201_004747</name>
</gene>
<feature type="compositionally biased region" description="Basic and acidic residues" evidence="1">
    <location>
        <begin position="165"/>
        <end position="174"/>
    </location>
</feature>